<keyword evidence="5" id="KW-0238">DNA-binding</keyword>
<dbReference type="CDD" id="cd12148">
    <property type="entry name" value="fungal_TF_MHR"/>
    <property type="match status" value="1"/>
</dbReference>
<keyword evidence="3" id="KW-0862">Zinc</keyword>
<organism evidence="10 11">
    <name type="scientific">Ambrosiozyma monospora</name>
    <name type="common">Yeast</name>
    <name type="synonym">Endomycopsis monosporus</name>
    <dbReference type="NCBI Taxonomy" id="43982"/>
    <lineage>
        <taxon>Eukaryota</taxon>
        <taxon>Fungi</taxon>
        <taxon>Dikarya</taxon>
        <taxon>Ascomycota</taxon>
        <taxon>Saccharomycotina</taxon>
        <taxon>Pichiomycetes</taxon>
        <taxon>Pichiales</taxon>
        <taxon>Pichiaceae</taxon>
        <taxon>Ambrosiozyma</taxon>
    </lineage>
</organism>
<comment type="subcellular location">
    <subcellularLocation>
        <location evidence="1">Nucleus</location>
    </subcellularLocation>
</comment>
<dbReference type="AlphaFoldDB" id="A0A9W7DFW4"/>
<accession>A0A9W7DFW4</accession>
<dbReference type="GO" id="GO:0000981">
    <property type="term" value="F:DNA-binding transcription factor activity, RNA polymerase II-specific"/>
    <property type="evidence" value="ECO:0007669"/>
    <property type="project" value="InterPro"/>
</dbReference>
<evidence type="ECO:0000259" key="9">
    <source>
        <dbReference type="PROSITE" id="PS50048"/>
    </source>
</evidence>
<dbReference type="SUPFAM" id="SSF57701">
    <property type="entry name" value="Zn2/Cys6 DNA-binding domain"/>
    <property type="match status" value="1"/>
</dbReference>
<evidence type="ECO:0000313" key="11">
    <source>
        <dbReference type="Proteomes" id="UP001165063"/>
    </source>
</evidence>
<dbReference type="InterPro" id="IPR001138">
    <property type="entry name" value="Zn2Cys6_DnaBD"/>
</dbReference>
<evidence type="ECO:0000256" key="7">
    <source>
        <dbReference type="ARBA" id="ARBA00023242"/>
    </source>
</evidence>
<protein>
    <submittedName>
        <fullName evidence="10">Unnamed protein product</fullName>
    </submittedName>
</protein>
<name>A0A9W7DFW4_AMBMO</name>
<dbReference type="InterPro" id="IPR036864">
    <property type="entry name" value="Zn2-C6_fun-type_DNA-bd_sf"/>
</dbReference>
<evidence type="ECO:0000256" key="3">
    <source>
        <dbReference type="ARBA" id="ARBA00022833"/>
    </source>
</evidence>
<evidence type="ECO:0000256" key="1">
    <source>
        <dbReference type="ARBA" id="ARBA00004123"/>
    </source>
</evidence>
<dbReference type="Pfam" id="PF00172">
    <property type="entry name" value="Zn_clus"/>
    <property type="match status" value="1"/>
</dbReference>
<dbReference type="SMART" id="SM00066">
    <property type="entry name" value="GAL4"/>
    <property type="match status" value="1"/>
</dbReference>
<feature type="compositionally biased region" description="Low complexity" evidence="8">
    <location>
        <begin position="340"/>
        <end position="353"/>
    </location>
</feature>
<evidence type="ECO:0000256" key="6">
    <source>
        <dbReference type="ARBA" id="ARBA00023163"/>
    </source>
</evidence>
<evidence type="ECO:0000256" key="2">
    <source>
        <dbReference type="ARBA" id="ARBA00022723"/>
    </source>
</evidence>
<dbReference type="GO" id="GO:0001216">
    <property type="term" value="F:DNA-binding transcription activator activity"/>
    <property type="evidence" value="ECO:0007669"/>
    <property type="project" value="UniProtKB-ARBA"/>
</dbReference>
<dbReference type="Gene3D" id="4.10.240.10">
    <property type="entry name" value="Zn(2)-C6 fungal-type DNA-binding domain"/>
    <property type="match status" value="1"/>
</dbReference>
<evidence type="ECO:0000256" key="4">
    <source>
        <dbReference type="ARBA" id="ARBA00023015"/>
    </source>
</evidence>
<feature type="domain" description="Zn(2)-C6 fungal-type" evidence="9">
    <location>
        <begin position="179"/>
        <end position="212"/>
    </location>
</feature>
<keyword evidence="6" id="KW-0804">Transcription</keyword>
<gene>
    <name evidence="10" type="ORF">Amon01_000446200</name>
</gene>
<keyword evidence="2" id="KW-0479">Metal-binding</keyword>
<evidence type="ECO:0000256" key="5">
    <source>
        <dbReference type="ARBA" id="ARBA00023125"/>
    </source>
</evidence>
<keyword evidence="4" id="KW-0805">Transcription regulation</keyword>
<dbReference type="PANTHER" id="PTHR31845:SF21">
    <property type="entry name" value="REGULATORY PROTEIN LEU3"/>
    <property type="match status" value="1"/>
</dbReference>
<dbReference type="GO" id="GO:0000976">
    <property type="term" value="F:transcription cis-regulatory region binding"/>
    <property type="evidence" value="ECO:0007669"/>
    <property type="project" value="TreeGrafter"/>
</dbReference>
<comment type="caution">
    <text evidence="10">The sequence shown here is derived from an EMBL/GenBank/DDBJ whole genome shotgun (WGS) entry which is preliminary data.</text>
</comment>
<dbReference type="PROSITE" id="PS50048">
    <property type="entry name" value="ZN2_CY6_FUNGAL_2"/>
    <property type="match status" value="1"/>
</dbReference>
<dbReference type="GO" id="GO:0005634">
    <property type="term" value="C:nucleus"/>
    <property type="evidence" value="ECO:0007669"/>
    <property type="project" value="UniProtKB-SubCell"/>
</dbReference>
<dbReference type="PROSITE" id="PS00463">
    <property type="entry name" value="ZN2_CY6_FUNGAL_1"/>
    <property type="match status" value="1"/>
</dbReference>
<evidence type="ECO:0000313" key="10">
    <source>
        <dbReference type="EMBL" id="GMG34849.1"/>
    </source>
</evidence>
<feature type="region of interest" description="Disordered" evidence="8">
    <location>
        <begin position="307"/>
        <end position="353"/>
    </location>
</feature>
<reference evidence="10" key="1">
    <citation type="submission" date="2023-04" db="EMBL/GenBank/DDBJ databases">
        <title>Ambrosiozyma monospora NBRC 1965.</title>
        <authorList>
            <person name="Ichikawa N."/>
            <person name="Sato H."/>
            <person name="Tonouchi N."/>
        </authorList>
    </citation>
    <scope>NUCLEOTIDE SEQUENCE</scope>
    <source>
        <strain evidence="10">NBRC 1965</strain>
    </source>
</reference>
<feature type="region of interest" description="Disordered" evidence="8">
    <location>
        <begin position="141"/>
        <end position="175"/>
    </location>
</feature>
<dbReference type="Proteomes" id="UP001165063">
    <property type="component" value="Unassembled WGS sequence"/>
</dbReference>
<dbReference type="FunFam" id="4.10.240.10:FF:000003">
    <property type="entry name" value="C6 transcription factor (Leu3)"/>
    <property type="match status" value="1"/>
</dbReference>
<sequence>MFKSNHTNYTYTVLQLPPQRTLPDTFSTDNRNQLQLPLIKQMDLKPVSDSTGTPGGILPKPIESVDFNSLQIQHRSNNNNDNNNNNITTTVINNSNNNSNGTTEISNGLNTVLNAGLHQQQQQQNLTHALLNVAMNQQNELENTASKQKGSRKPQNIHVESHGANNHKISSSKAPKKIACTECRQQKAKCDAHDKAPGPCTRCLKRGIECRLNSDYKRTFKRAKIAQMEKEYEQMRMKLAYQNSSVVQSQNINPSNPPPITSIQRNSSPFLPPISALSPSATLPTQPVSVGSIQSIPPYFSPSPFPSSATRMIPSPPPPHPPMRHTPLKEEFHPLPSNGPPSSCATSQFSSSSPQILKSPQLYQTALGKVSEDKSLFSSQYLGPSVVRVATGEQQTFFGKKIPEPRSVPKLNIEEGLAACSPKSLGEVTLTSDQIRVLFLDFVACYHPMLPIVDINKGIERLHRLCPILFWTIMFTALRRHKSATLSKFEAQKLYFSLTSSLKSALAELTISPITRYAPSELEEPILNVSSVYSVQALLIYTLWPPLTSSLSADNSWNSIGLALFQAIRIGLHLPGHSSDGMKTNNADLLKDQIRTWIGCNVVSLVVATAFGYPGFAQLDASLLIPCKPENNLDIPPELKQMVEIQIFEDQVAKTMNNNWTSWK</sequence>
<dbReference type="InterPro" id="IPR051089">
    <property type="entry name" value="prtT"/>
</dbReference>
<dbReference type="CDD" id="cd00067">
    <property type="entry name" value="GAL4"/>
    <property type="match status" value="1"/>
</dbReference>
<keyword evidence="11" id="KW-1185">Reference proteome</keyword>
<dbReference type="GO" id="GO:0008270">
    <property type="term" value="F:zinc ion binding"/>
    <property type="evidence" value="ECO:0007669"/>
    <property type="project" value="InterPro"/>
</dbReference>
<feature type="region of interest" description="Disordered" evidence="8">
    <location>
        <begin position="76"/>
        <end position="104"/>
    </location>
</feature>
<keyword evidence="7" id="KW-0539">Nucleus</keyword>
<proteinExistence type="predicted"/>
<dbReference type="EMBL" id="BSXU01002158">
    <property type="protein sequence ID" value="GMG34849.1"/>
    <property type="molecule type" value="Genomic_DNA"/>
</dbReference>
<dbReference type="PANTHER" id="PTHR31845">
    <property type="entry name" value="FINGER DOMAIN PROTEIN, PUTATIVE-RELATED"/>
    <property type="match status" value="1"/>
</dbReference>
<evidence type="ECO:0000256" key="8">
    <source>
        <dbReference type="SAM" id="MobiDB-lite"/>
    </source>
</evidence>
<dbReference type="OrthoDB" id="2341546at2759"/>